<name>A0ABN8QWE1_9CNID</name>
<reference evidence="2 3" key="1">
    <citation type="submission" date="2022-05" db="EMBL/GenBank/DDBJ databases">
        <authorList>
            <consortium name="Genoscope - CEA"/>
            <person name="William W."/>
        </authorList>
    </citation>
    <scope>NUCLEOTIDE SEQUENCE [LARGE SCALE GENOMIC DNA]</scope>
</reference>
<comment type="caution">
    <text evidence="2">The sequence shown here is derived from an EMBL/GenBank/DDBJ whole genome shotgun (WGS) entry which is preliminary data.</text>
</comment>
<keyword evidence="3" id="KW-1185">Reference proteome</keyword>
<sequence length="141" mass="15873">KRAVRLSSERVSLLDSNGHLCLGNSSIPRTLKDGIEKNLFELNTTVIYKTNPENVIILYGFDNTVSLEDVKDKNFTVTTRARYNVTVVENANCTQQENQVNGTMIQLYEFNPNKASKAGINFKLIVTLIMLIGMLNEHHSL</sequence>
<keyword evidence="1" id="KW-0812">Transmembrane</keyword>
<evidence type="ECO:0000256" key="1">
    <source>
        <dbReference type="SAM" id="Phobius"/>
    </source>
</evidence>
<protein>
    <submittedName>
        <fullName evidence="2">Uncharacterized protein</fullName>
    </submittedName>
</protein>
<keyword evidence="1" id="KW-1133">Transmembrane helix</keyword>
<organism evidence="2 3">
    <name type="scientific">Porites evermanni</name>
    <dbReference type="NCBI Taxonomy" id="104178"/>
    <lineage>
        <taxon>Eukaryota</taxon>
        <taxon>Metazoa</taxon>
        <taxon>Cnidaria</taxon>
        <taxon>Anthozoa</taxon>
        <taxon>Hexacorallia</taxon>
        <taxon>Scleractinia</taxon>
        <taxon>Fungiina</taxon>
        <taxon>Poritidae</taxon>
        <taxon>Porites</taxon>
    </lineage>
</organism>
<evidence type="ECO:0000313" key="2">
    <source>
        <dbReference type="EMBL" id="CAH3169230.1"/>
    </source>
</evidence>
<evidence type="ECO:0000313" key="3">
    <source>
        <dbReference type="Proteomes" id="UP001159427"/>
    </source>
</evidence>
<dbReference type="Proteomes" id="UP001159427">
    <property type="component" value="Unassembled WGS sequence"/>
</dbReference>
<feature type="transmembrane region" description="Helical" evidence="1">
    <location>
        <begin position="118"/>
        <end position="135"/>
    </location>
</feature>
<feature type="non-terminal residue" evidence="2">
    <location>
        <position position="1"/>
    </location>
</feature>
<gene>
    <name evidence="2" type="ORF">PEVE_00006797</name>
</gene>
<dbReference type="EMBL" id="CALNXI010001447">
    <property type="protein sequence ID" value="CAH3169230.1"/>
    <property type="molecule type" value="Genomic_DNA"/>
</dbReference>
<accession>A0ABN8QWE1</accession>
<proteinExistence type="predicted"/>
<keyword evidence="1" id="KW-0472">Membrane</keyword>